<feature type="region of interest" description="Disordered" evidence="1">
    <location>
        <begin position="674"/>
        <end position="782"/>
    </location>
</feature>
<protein>
    <submittedName>
        <fullName evidence="2">Uncharacterized protein</fullName>
    </submittedName>
</protein>
<dbReference type="EMBL" id="BNJQ01000013">
    <property type="protein sequence ID" value="GHP06572.1"/>
    <property type="molecule type" value="Genomic_DNA"/>
</dbReference>
<feature type="compositionally biased region" description="Low complexity" evidence="1">
    <location>
        <begin position="683"/>
        <end position="692"/>
    </location>
</feature>
<sequence>MANNSDSAISLAFASDVPPVVAAPIASTNQTPAIATQGAGSHAAALSARDVVRNQGPLVSLDLTGIQDLCATILRQLRAEEAKTSTYEARIDDAHIKIQDVNATIAHCAGSKEVQAVDHKVDELSELFYTYKTSTELSLQGLKTDIAAFKSAAENSQGRSGALERALLDDALGTARAAKEAAHAARSQADLARTDVEKLASRVGELEAGVPTYATKQELAEVLEVARAAQAHSERVLQAAQTAGKQATEAMASASSLRAEWDAAQASMRMMLEATAKRQAEAMDAADRAEAAARMFSAQSTGNQNAAKDLATRLYQLEEFRSTAMETIAVHEDRTLTALDRVDQVDKTATMALAEGRDNNAMTQRRHAELDKRLVAAESSRASLEEAWTVFREGVPEQIKAGVSEGIAPVRADLDKLGGRLTAVADFADVLEREKADKAGVVTPAKLKEVADGVTSSASDARTSMRSDLEAQISEKADRLAIERALATLEESVRGGDTAIALRLRDLSASTDHELGLKADAELVNELADRIDEIKILFDKLRNDLSGDRMHWSNVGGGKATNVKVMESFHNQFGGIGSRELLDPKQAKLFGSSSEYMGRRRAGGQLRARKKQQQTLYTWGAHIGQNPYDVHGRPLTAPGGGTISGRAHSPEMDDGARAQYLTAVWQEAKRSEGDLNSFPADESPFPNSPSFPRRTGSRTEQTSGRGGHHQNRNLPLQRRSTPEPEFSMPKLSGGLYASASTSSVPSGTGPFDARSAIFEARPATRHARTPQIASQGGMEGPL</sequence>
<accession>A0A830HID1</accession>
<dbReference type="AlphaFoldDB" id="A0A830HID1"/>
<evidence type="ECO:0000256" key="1">
    <source>
        <dbReference type="SAM" id="MobiDB-lite"/>
    </source>
</evidence>
<reference evidence="2" key="1">
    <citation type="submission" date="2020-10" db="EMBL/GenBank/DDBJ databases">
        <title>Unveiling of a novel bifunctional photoreceptor, Dualchrome1, isolated from a cosmopolitan green alga.</title>
        <authorList>
            <person name="Suzuki S."/>
            <person name="Kawachi M."/>
        </authorList>
    </citation>
    <scope>NUCLEOTIDE SEQUENCE</scope>
    <source>
        <strain evidence="2">NIES 2893</strain>
    </source>
</reference>
<proteinExistence type="predicted"/>
<evidence type="ECO:0000313" key="2">
    <source>
        <dbReference type="EMBL" id="GHP06572.1"/>
    </source>
</evidence>
<name>A0A830HID1_9CHLO</name>
<comment type="caution">
    <text evidence="2">The sequence shown here is derived from an EMBL/GenBank/DDBJ whole genome shotgun (WGS) entry which is preliminary data.</text>
</comment>
<organism evidence="2 3">
    <name type="scientific">Pycnococcus provasolii</name>
    <dbReference type="NCBI Taxonomy" id="41880"/>
    <lineage>
        <taxon>Eukaryota</taxon>
        <taxon>Viridiplantae</taxon>
        <taxon>Chlorophyta</taxon>
        <taxon>Pseudoscourfieldiophyceae</taxon>
        <taxon>Pseudoscourfieldiales</taxon>
        <taxon>Pycnococcaceae</taxon>
        <taxon>Pycnococcus</taxon>
    </lineage>
</organism>
<evidence type="ECO:0000313" key="3">
    <source>
        <dbReference type="Proteomes" id="UP000660262"/>
    </source>
</evidence>
<dbReference type="Proteomes" id="UP000660262">
    <property type="component" value="Unassembled WGS sequence"/>
</dbReference>
<keyword evidence="3" id="KW-1185">Reference proteome</keyword>
<gene>
    <name evidence="2" type="ORF">PPROV_000531700</name>
</gene>